<name>A0A6N6JK71_9RHOB</name>
<accession>A0A6N6JK71</accession>
<evidence type="ECO:0000313" key="3">
    <source>
        <dbReference type="EMBL" id="GFE66723.1"/>
    </source>
</evidence>
<gene>
    <name evidence="3" type="ORF">KIN_37970</name>
</gene>
<dbReference type="AlphaFoldDB" id="A0A6N6JK71"/>
<evidence type="ECO:0000256" key="2">
    <source>
        <dbReference type="ARBA" id="ARBA00023134"/>
    </source>
</evidence>
<evidence type="ECO:0000256" key="1">
    <source>
        <dbReference type="ARBA" id="ARBA00022741"/>
    </source>
</evidence>
<keyword evidence="1" id="KW-0547">Nucleotide-binding</keyword>
<protein>
    <submittedName>
        <fullName evidence="3">Uncharacterized protein</fullName>
    </submittedName>
</protein>
<dbReference type="Proteomes" id="UP000436822">
    <property type="component" value="Unassembled WGS sequence"/>
</dbReference>
<dbReference type="SUPFAM" id="SSF50465">
    <property type="entry name" value="EF-Tu/eEF-1alpha/eIF2-gamma C-terminal domain"/>
    <property type="match status" value="1"/>
</dbReference>
<dbReference type="Gene3D" id="2.40.30.10">
    <property type="entry name" value="Translation factors"/>
    <property type="match status" value="1"/>
</dbReference>
<dbReference type="InterPro" id="IPR009001">
    <property type="entry name" value="Transl_elong_EF1A/Init_IF2_C"/>
</dbReference>
<sequence length="127" mass="14538">MIDFYSTEADFEAEITILTAEQSGRRSAPHNFIRWDFGYAEDNSLEPERNLAATIYMIYPNFLDEYGTPIQRGIPLCGTYKARMHIVVKEMMEDHRERLSVGVKFNCHEGSRVVARGVVTRLCAIST</sequence>
<dbReference type="EMBL" id="BLJE01000005">
    <property type="protein sequence ID" value="GFE66723.1"/>
    <property type="molecule type" value="Genomic_DNA"/>
</dbReference>
<evidence type="ECO:0000313" key="4">
    <source>
        <dbReference type="Proteomes" id="UP000436822"/>
    </source>
</evidence>
<proteinExistence type="predicted"/>
<comment type="caution">
    <text evidence="3">The sequence shown here is derived from an EMBL/GenBank/DDBJ whole genome shotgun (WGS) entry which is preliminary data.</text>
</comment>
<keyword evidence="4" id="KW-1185">Reference proteome</keyword>
<reference evidence="3 4" key="1">
    <citation type="submission" date="2019-12" db="EMBL/GenBank/DDBJ databases">
        <title>Litoreibacter badius sp. nov., a novel bacteriochlorophyll a-containing bacterium in the genus Litoreibacter.</title>
        <authorList>
            <person name="Kanamuro M."/>
            <person name="Takabe Y."/>
            <person name="Mori K."/>
            <person name="Takaichi S."/>
            <person name="Hanada S."/>
        </authorList>
    </citation>
    <scope>NUCLEOTIDE SEQUENCE [LARGE SCALE GENOMIC DNA]</scope>
    <source>
        <strain evidence="3 4">K6</strain>
    </source>
</reference>
<organism evidence="3 4">
    <name type="scientific">Litoreibacter roseus</name>
    <dbReference type="NCBI Taxonomy" id="2601869"/>
    <lineage>
        <taxon>Bacteria</taxon>
        <taxon>Pseudomonadati</taxon>
        <taxon>Pseudomonadota</taxon>
        <taxon>Alphaproteobacteria</taxon>
        <taxon>Rhodobacterales</taxon>
        <taxon>Roseobacteraceae</taxon>
        <taxon>Litoreibacter</taxon>
    </lineage>
</organism>
<keyword evidence="2" id="KW-0342">GTP-binding</keyword>
<dbReference type="GO" id="GO:0005525">
    <property type="term" value="F:GTP binding"/>
    <property type="evidence" value="ECO:0007669"/>
    <property type="project" value="UniProtKB-KW"/>
</dbReference>